<sequence length="65" mass="7091">MNQGKYPLVASLSPPARIEVCNMTQLPTDQPFRCQASPASTFAKVAFVCYISMPDRSKARSRGGL</sequence>
<organism evidence="1">
    <name type="scientific">Arundo donax</name>
    <name type="common">Giant reed</name>
    <name type="synonym">Donax arundinaceus</name>
    <dbReference type="NCBI Taxonomy" id="35708"/>
    <lineage>
        <taxon>Eukaryota</taxon>
        <taxon>Viridiplantae</taxon>
        <taxon>Streptophyta</taxon>
        <taxon>Embryophyta</taxon>
        <taxon>Tracheophyta</taxon>
        <taxon>Spermatophyta</taxon>
        <taxon>Magnoliopsida</taxon>
        <taxon>Liliopsida</taxon>
        <taxon>Poales</taxon>
        <taxon>Poaceae</taxon>
        <taxon>PACMAD clade</taxon>
        <taxon>Arundinoideae</taxon>
        <taxon>Arundineae</taxon>
        <taxon>Arundo</taxon>
    </lineage>
</organism>
<dbReference type="AlphaFoldDB" id="A0A0A9CU33"/>
<reference evidence="1" key="2">
    <citation type="journal article" date="2015" name="Data Brief">
        <title>Shoot transcriptome of the giant reed, Arundo donax.</title>
        <authorList>
            <person name="Barrero R.A."/>
            <person name="Guerrero F.D."/>
            <person name="Moolhuijzen P."/>
            <person name="Goolsby J.A."/>
            <person name="Tidwell J."/>
            <person name="Bellgard S.E."/>
            <person name="Bellgard M.I."/>
        </authorList>
    </citation>
    <scope>NUCLEOTIDE SEQUENCE</scope>
    <source>
        <tissue evidence="1">Shoot tissue taken approximately 20 cm above the soil surface</tissue>
    </source>
</reference>
<proteinExistence type="predicted"/>
<reference evidence="1" key="1">
    <citation type="submission" date="2014-09" db="EMBL/GenBank/DDBJ databases">
        <authorList>
            <person name="Magalhaes I.L.F."/>
            <person name="Oliveira U."/>
            <person name="Santos F.R."/>
            <person name="Vidigal T.H.D.A."/>
            <person name="Brescovit A.D."/>
            <person name="Santos A.J."/>
        </authorList>
    </citation>
    <scope>NUCLEOTIDE SEQUENCE</scope>
    <source>
        <tissue evidence="1">Shoot tissue taken approximately 20 cm above the soil surface</tissue>
    </source>
</reference>
<protein>
    <submittedName>
        <fullName evidence="1">Uncharacterized protein</fullName>
    </submittedName>
</protein>
<evidence type="ECO:0000313" key="1">
    <source>
        <dbReference type="EMBL" id="JAD79849.1"/>
    </source>
</evidence>
<dbReference type="EMBL" id="GBRH01218046">
    <property type="protein sequence ID" value="JAD79849.1"/>
    <property type="molecule type" value="Transcribed_RNA"/>
</dbReference>
<accession>A0A0A9CU33</accession>
<name>A0A0A9CU33_ARUDO</name>